<feature type="compositionally biased region" description="Basic residues" evidence="1">
    <location>
        <begin position="221"/>
        <end position="230"/>
    </location>
</feature>
<reference evidence="3" key="1">
    <citation type="journal article" date="2019" name="Int. J. Syst. Evol. Microbiol.">
        <title>The Global Catalogue of Microorganisms (GCM) 10K type strain sequencing project: providing services to taxonomists for standard genome sequencing and annotation.</title>
        <authorList>
            <consortium name="The Broad Institute Genomics Platform"/>
            <consortium name="The Broad Institute Genome Sequencing Center for Infectious Disease"/>
            <person name="Wu L."/>
            <person name="Ma J."/>
        </authorList>
    </citation>
    <scope>NUCLEOTIDE SEQUENCE [LARGE SCALE GENOMIC DNA]</scope>
    <source>
        <strain evidence="3">ICMP 6774ER</strain>
    </source>
</reference>
<sequence length="230" mass="25431">MAEDAFLWRHPSGICLSDPVTRVLDLVVRFASSGRLGSLDCGMTLQGVEELIGPFHDRMHDSKPRRRRPRLYFWDDVEVVICHGLVVDIGLPLWRESVTLPDGLRGQEDMPMPSHLPLSEVLDALDAAGCAWKDAPELVLGDRARGVRTLTHGVCLVFGPEGCDTSALRLHKIYKPDPGPTSPVARDWRVQANGSDAVQGHPPGSNHRGTPRQADPECRTARPKRRTMGR</sequence>
<accession>A0ABW4SNX5</accession>
<dbReference type="Proteomes" id="UP001597368">
    <property type="component" value="Unassembled WGS sequence"/>
</dbReference>
<protein>
    <submittedName>
        <fullName evidence="2">Uncharacterized protein</fullName>
    </submittedName>
</protein>
<comment type="caution">
    <text evidence="2">The sequence shown here is derived from an EMBL/GenBank/DDBJ whole genome shotgun (WGS) entry which is preliminary data.</text>
</comment>
<feature type="region of interest" description="Disordered" evidence="1">
    <location>
        <begin position="190"/>
        <end position="230"/>
    </location>
</feature>
<organism evidence="2 3">
    <name type="scientific">Nonomuraea mangrovi</name>
    <dbReference type="NCBI Taxonomy" id="2316207"/>
    <lineage>
        <taxon>Bacteria</taxon>
        <taxon>Bacillati</taxon>
        <taxon>Actinomycetota</taxon>
        <taxon>Actinomycetes</taxon>
        <taxon>Streptosporangiales</taxon>
        <taxon>Streptosporangiaceae</taxon>
        <taxon>Nonomuraea</taxon>
    </lineage>
</organism>
<evidence type="ECO:0000256" key="1">
    <source>
        <dbReference type="SAM" id="MobiDB-lite"/>
    </source>
</evidence>
<keyword evidence="3" id="KW-1185">Reference proteome</keyword>
<proteinExistence type="predicted"/>
<name>A0ABW4SNX5_9ACTN</name>
<dbReference type="EMBL" id="JBHUFV010000008">
    <property type="protein sequence ID" value="MFD1931138.1"/>
    <property type="molecule type" value="Genomic_DNA"/>
</dbReference>
<dbReference type="RefSeq" id="WP_379570216.1">
    <property type="nucleotide sequence ID" value="NZ_JBHUFV010000008.1"/>
</dbReference>
<evidence type="ECO:0000313" key="3">
    <source>
        <dbReference type="Proteomes" id="UP001597368"/>
    </source>
</evidence>
<evidence type="ECO:0000313" key="2">
    <source>
        <dbReference type="EMBL" id="MFD1931138.1"/>
    </source>
</evidence>
<gene>
    <name evidence="2" type="ORF">ACFSKW_06555</name>
</gene>